<reference evidence="6 7" key="1">
    <citation type="submission" date="2019-02" db="EMBL/GenBank/DDBJ databases">
        <title>Deep-cultivation of Planctomycetes and their phenomic and genomic characterization uncovers novel biology.</title>
        <authorList>
            <person name="Wiegand S."/>
            <person name="Jogler M."/>
            <person name="Boedeker C."/>
            <person name="Pinto D."/>
            <person name="Vollmers J."/>
            <person name="Rivas-Marin E."/>
            <person name="Kohn T."/>
            <person name="Peeters S.H."/>
            <person name="Heuer A."/>
            <person name="Rast P."/>
            <person name="Oberbeckmann S."/>
            <person name="Bunk B."/>
            <person name="Jeske O."/>
            <person name="Meyerdierks A."/>
            <person name="Storesund J.E."/>
            <person name="Kallscheuer N."/>
            <person name="Luecker S."/>
            <person name="Lage O.M."/>
            <person name="Pohl T."/>
            <person name="Merkel B.J."/>
            <person name="Hornburger P."/>
            <person name="Mueller R.-W."/>
            <person name="Bruemmer F."/>
            <person name="Labrenz M."/>
            <person name="Spormann A.M."/>
            <person name="Op Den Camp H."/>
            <person name="Overmann J."/>
            <person name="Amann R."/>
            <person name="Jetten M.S.M."/>
            <person name="Mascher T."/>
            <person name="Medema M.H."/>
            <person name="Devos D.P."/>
            <person name="Kaster A.-K."/>
            <person name="Ovreas L."/>
            <person name="Rohde M."/>
            <person name="Galperin M.Y."/>
            <person name="Jogler C."/>
        </authorList>
    </citation>
    <scope>NUCLEOTIDE SEQUENCE [LARGE SCALE GENOMIC DNA]</scope>
    <source>
        <strain evidence="6 7">Poly51</strain>
    </source>
</reference>
<feature type="compositionally biased region" description="Basic and acidic residues" evidence="3">
    <location>
        <begin position="546"/>
        <end position="555"/>
    </location>
</feature>
<evidence type="ECO:0000256" key="3">
    <source>
        <dbReference type="SAM" id="MobiDB-lite"/>
    </source>
</evidence>
<evidence type="ECO:0000256" key="1">
    <source>
        <dbReference type="ARBA" id="ARBA00022670"/>
    </source>
</evidence>
<dbReference type="OrthoDB" id="247802at2"/>
<feature type="compositionally biased region" description="Low complexity" evidence="3">
    <location>
        <begin position="515"/>
        <end position="530"/>
    </location>
</feature>
<dbReference type="PROSITE" id="PS51257">
    <property type="entry name" value="PROKAR_LIPOPROTEIN"/>
    <property type="match status" value="1"/>
</dbReference>
<dbReference type="PROSITE" id="PS50222">
    <property type="entry name" value="EF_HAND_2"/>
    <property type="match status" value="2"/>
</dbReference>
<dbReference type="GO" id="GO:0006508">
    <property type="term" value="P:proteolysis"/>
    <property type="evidence" value="ECO:0007669"/>
    <property type="project" value="UniProtKB-KW"/>
</dbReference>
<evidence type="ECO:0000313" key="7">
    <source>
        <dbReference type="Proteomes" id="UP000318288"/>
    </source>
</evidence>
<feature type="domain" description="EF-hand" evidence="4">
    <location>
        <begin position="277"/>
        <end position="300"/>
    </location>
</feature>
<dbReference type="Gene3D" id="1.10.238.10">
    <property type="entry name" value="EF-hand"/>
    <property type="match status" value="2"/>
</dbReference>
<keyword evidence="1" id="KW-0645">Protease</keyword>
<name>A0A5C6EK28_9BACT</name>
<dbReference type="InterPro" id="IPR011992">
    <property type="entry name" value="EF-hand-dom_pair"/>
</dbReference>
<dbReference type="EMBL" id="SJPW01000006">
    <property type="protein sequence ID" value="TWU48860.1"/>
    <property type="molecule type" value="Genomic_DNA"/>
</dbReference>
<dbReference type="RefSeq" id="WP_146460448.1">
    <property type="nucleotide sequence ID" value="NZ_SJPW01000006.1"/>
</dbReference>
<feature type="region of interest" description="Disordered" evidence="3">
    <location>
        <begin position="213"/>
        <end position="233"/>
    </location>
</feature>
<feature type="region of interest" description="Disordered" evidence="3">
    <location>
        <begin position="511"/>
        <end position="555"/>
    </location>
</feature>
<dbReference type="AlphaFoldDB" id="A0A5C6EK28"/>
<keyword evidence="7" id="KW-1185">Reference proteome</keyword>
<dbReference type="Proteomes" id="UP000318288">
    <property type="component" value="Unassembled WGS sequence"/>
</dbReference>
<organism evidence="6 7">
    <name type="scientific">Rubripirellula tenax</name>
    <dbReference type="NCBI Taxonomy" id="2528015"/>
    <lineage>
        <taxon>Bacteria</taxon>
        <taxon>Pseudomonadati</taxon>
        <taxon>Planctomycetota</taxon>
        <taxon>Planctomycetia</taxon>
        <taxon>Pirellulales</taxon>
        <taxon>Pirellulaceae</taxon>
        <taxon>Rubripirellula</taxon>
    </lineage>
</organism>
<evidence type="ECO:0000259" key="5">
    <source>
        <dbReference type="PROSITE" id="PS51829"/>
    </source>
</evidence>
<dbReference type="Pfam" id="PF01483">
    <property type="entry name" value="P_proprotein"/>
    <property type="match status" value="1"/>
</dbReference>
<dbReference type="InterPro" id="IPR002048">
    <property type="entry name" value="EF_hand_dom"/>
</dbReference>
<feature type="domain" description="P/Homo B" evidence="5">
    <location>
        <begin position="355"/>
        <end position="513"/>
    </location>
</feature>
<evidence type="ECO:0000313" key="6">
    <source>
        <dbReference type="EMBL" id="TWU48860.1"/>
    </source>
</evidence>
<dbReference type="GO" id="GO:0004252">
    <property type="term" value="F:serine-type endopeptidase activity"/>
    <property type="evidence" value="ECO:0007669"/>
    <property type="project" value="InterPro"/>
</dbReference>
<dbReference type="InterPro" id="IPR018247">
    <property type="entry name" value="EF_Hand_1_Ca_BS"/>
</dbReference>
<evidence type="ECO:0000259" key="4">
    <source>
        <dbReference type="PROSITE" id="PS50222"/>
    </source>
</evidence>
<feature type="region of interest" description="Disordered" evidence="3">
    <location>
        <begin position="572"/>
        <end position="605"/>
    </location>
</feature>
<gene>
    <name evidence="6" type="ORF">Poly51_47640</name>
</gene>
<dbReference type="SUPFAM" id="SSF49785">
    <property type="entry name" value="Galactose-binding domain-like"/>
    <property type="match status" value="1"/>
</dbReference>
<dbReference type="PROSITE" id="PS51829">
    <property type="entry name" value="P_HOMO_B"/>
    <property type="match status" value="1"/>
</dbReference>
<protein>
    <submittedName>
        <fullName evidence="6">EF hand</fullName>
    </submittedName>
</protein>
<comment type="caution">
    <text evidence="6">The sequence shown here is derived from an EMBL/GenBank/DDBJ whole genome shotgun (WGS) entry which is preliminary data.</text>
</comment>
<dbReference type="Pfam" id="PF13202">
    <property type="entry name" value="EF-hand_5"/>
    <property type="match status" value="3"/>
</dbReference>
<dbReference type="InterPro" id="IPR002884">
    <property type="entry name" value="P_dom"/>
</dbReference>
<sequence>MSRTIHSGSRRRASQLVVASIATIACITACDSASAQSGLRESLERLDRNQNGQIDPKEITPLARPYLERIAEARRLSLDRPNDISKLQEAARIYYALVNGVAGKNIEPDLESSVKGFGPIKGQPLVPEFGLSDFEFPYTQEDLDETDLTLRRYDRNQDGYIDRAEAQRGKWTHRDPFEEDYNYDGRLSRLELTQRYARRRLLDGASDELVQRAKRIGSGVRPSRDESDDDRNDSRWWRNGGTSYYLTASMMSRFDLNRNGCLEANESARLGFPTSRIDVDRDGELSRDEMHSYLSELQENAGDESIGVPSWFYERDENRDDQVTMAEYTDEWSDESVQSFVGLDINDDGILTLAEVTQSAALTGGSFTNQTAEVLPPRKTVISEIVIDEKFMIGDLDVQLSITHSHLSYLDGYLISPNGTRVELFTGVGGGDDHFNQTIFDDQSQIPITKARAPFEGNFIPEAVMKRQPGLSQFNGTEATGTWQLVIAGARNERFGMLHQWSLMIQPQDSLTPMTDATQSQITQTASTTDPDAREDFTSQESPTGELRDSVDSMEKIRQKRAEMVEKFRLMMESKNENDSRERFDLNDSAKSLDKKIRKLESKLE</sequence>
<dbReference type="InterPro" id="IPR008979">
    <property type="entry name" value="Galactose-bd-like_sf"/>
</dbReference>
<proteinExistence type="predicted"/>
<keyword evidence="2" id="KW-0378">Hydrolase</keyword>
<dbReference type="SUPFAM" id="SSF47473">
    <property type="entry name" value="EF-hand"/>
    <property type="match status" value="2"/>
</dbReference>
<dbReference type="PROSITE" id="PS00018">
    <property type="entry name" value="EF_HAND_1"/>
    <property type="match status" value="3"/>
</dbReference>
<evidence type="ECO:0000256" key="2">
    <source>
        <dbReference type="ARBA" id="ARBA00022801"/>
    </source>
</evidence>
<dbReference type="Gene3D" id="2.60.120.260">
    <property type="entry name" value="Galactose-binding domain-like"/>
    <property type="match status" value="1"/>
</dbReference>
<feature type="domain" description="EF-hand" evidence="4">
    <location>
        <begin position="34"/>
        <end position="69"/>
    </location>
</feature>
<dbReference type="GO" id="GO:0005509">
    <property type="term" value="F:calcium ion binding"/>
    <property type="evidence" value="ECO:0007669"/>
    <property type="project" value="InterPro"/>
</dbReference>
<accession>A0A5C6EK28</accession>